<keyword evidence="4 6" id="KW-0472">Membrane</keyword>
<dbReference type="GO" id="GO:0016020">
    <property type="term" value="C:membrane"/>
    <property type="evidence" value="ECO:0007669"/>
    <property type="project" value="UniProtKB-SubCell"/>
</dbReference>
<evidence type="ECO:0000313" key="9">
    <source>
        <dbReference type="EMBL" id="GIM06773.1"/>
    </source>
</evidence>
<reference evidence="9" key="1">
    <citation type="journal article" date="2021" name="Proc. Natl. Acad. Sci. U.S.A.">
        <title>Three genomes in the algal genus Volvox reveal the fate of a haploid sex-determining region after a transition to homothallism.</title>
        <authorList>
            <person name="Yamamoto K."/>
            <person name="Hamaji T."/>
            <person name="Kawai-Toyooka H."/>
            <person name="Matsuzaki R."/>
            <person name="Takahashi F."/>
            <person name="Nishimura Y."/>
            <person name="Kawachi M."/>
            <person name="Noguchi H."/>
            <person name="Minakuchi Y."/>
            <person name="Umen J.G."/>
            <person name="Toyoda A."/>
            <person name="Nozaki H."/>
        </authorList>
    </citation>
    <scope>NUCLEOTIDE SEQUENCE</scope>
    <source>
        <strain evidence="9">NIES-3785</strain>
    </source>
</reference>
<evidence type="ECO:0000256" key="6">
    <source>
        <dbReference type="SAM" id="Phobius"/>
    </source>
</evidence>
<feature type="region of interest" description="Disordered" evidence="5">
    <location>
        <begin position="1520"/>
        <end position="1540"/>
    </location>
</feature>
<feature type="chain" id="PRO_5035160984" description="Polycystin cation channel PKD1/PKD2 domain-containing protein" evidence="7">
    <location>
        <begin position="19"/>
        <end position="1978"/>
    </location>
</feature>
<sequence>MHRIALCVLRLYVSPALYQPAAFWVWDADKANASVVRYVEISDPCPPAFGYDTAKYILCKDLTGRHYCSPIPCKQGNQLRPPSNESPVIALLADVAFMEYGNVPPYYMGPCATLPTGTRSTGARNRTCGAYALAKTIYADGHVEITDLSDSIEVSDVDTCDGVYENVDGNRPPSPPPIITEHGLSKKAFNYYYSIAKARANANSTSSPTSMANTTNNDTAATNQNDTSVAPRAICKRCPFELLHLKGKCPPGTYFYEFSVRSPLTNAVTIKTLTVHVYFRSSIIGYVTAFPPYTNVTQAALDVDALAATIAALSTAGQAPGAVLDIIANSTSNVYRAAMSNVASGLNWLPIDRTDVSGLTAEMRNGPQVPAPSTVIPSPPPAVNSSAASSSEQEMMGDQTKYTEPTSMIETVIIKMRVQIFVHMPTEVHVGPILSHSSYTSLMTKNNSFLVDELSAKLDFDLIAWWDTLPPDSTDYGEDSDGIENKLGSGAGDEVDSTPPDGYRGETNESKGTGDHYNHADTSNGTSTSTSSTSSDLPVEDSTVVGGSTAGKHSRHLRRLWEDKDVTPASSAASFIPSPHKASSGYQTVAAPLDTSIHSLVSELTLELAGWQGRDLPHYSPPPAWLYSSSSLPFDTGTKTTGVSRYFAAAPKGDNRRGASGGRGGNEKDDEVISSAGGLNDVSVHDRNQGTYMRRKLAQQQQTPVPPAPGVPSASDFTFIAAENKTKALVPNPGSAPSLMLALEALVASMKSQVSQLEWDAQWLWSAANVSLSENAQLNAENAKDTKQMSDLALFLNDGRAALESAMNRSQLVSTLLNKQLSTLADQKTLMYQSISQLSELLGQTEAQAATLAFDTMIIEEATGMYEYAWINCPGLSYTKPRLTTAWSFNVKSHSASIKEMTTEFHQGRLLFNSLHLVGGVLLHSVRRPMGVRGRCNEPYKSLNFDCTRHSIPSTLENATASNSSSFLRGLFGREVNSVAPYGTDPVFLPSSSLYDNQLSGKVSQYYNTSHGSGEVSVTGAPYSYFYRKLQGFPEGFPVFLPNPLPEARLRQMLTYLKQSNFLDRYTRRLTVEMLMLSTERKVFAHVRLSFIWPHDGNVRLEFSFSGLPALTYLQPLQSNEDKTSMTFLGPNSNPPGSWPLVASKELPGLLVLTLMFLLVVAVQATRAVLDAIRKDLSMSQVLNRFSNLFVDMVIAGLLGAASATCAWPLGARPCTASRPQCNTPRYITTIGTDRYMLAHASSFTARQNYEVYDGLFTARARWLLPRKVNMQNVLVKPSQAAELKSLLLAINLTDENPEAGGPGRYLFPQHPYNQLDELARVLEMTRGMARAWTLYGIVQALTLVMLIGRLLSTLAFQGRVGSVVRTLYHVLPPLMHLLLLLLVLALMLAAMAHLVLGDYVESLSTYPGAVDSTMGLFLDVGVLQSLKLILPANMEFTGTQRLVASLVMLSQVLLVSFMLINFFFSVIVTTFHKVKSSWGFRNGTTMWQDIHHLLLPDMDAATRRWLHHVERVLERVHNRKAWSPSGPQPPTTKNGHHLPWTNRQINRFVRAEVLAGVDVRPPGIGKIRAIALQDETLAAVNRALFEKYKRVIRNPRADATRTASCNIRKGTTAADEDAIAEDEPISLLSRGFNVDLRALQLLLWTCAFHHKEQDRRAYFDLHQQQQHFLADNDEEQGRPPSPLLPQQLLSGAHIGTSTTCMTNPVVAGATVIPSLMAAAGMFGMATTSSSNSGKGSGRHRYSGIRISARRSAAYRSPRTSTQQADGDRQQGDGHQPARPQPLTAFSSTGNVLAAFDNPLYASSSELGSLVATAAVRLMAQQGQEVYVHGGTMPANAGTTGNKMQDHPFLFEDNHASLLTAAPEGGKGISRLIRWRHSDLRKGDMMTSRGKNAANIGNIQAMVKVNNNPCITESRASLMGKPCPDDMEASNARTVRLLACYKALEEFVSAMQKWQVRPTCRNTCARGGKLIYMPADER</sequence>
<evidence type="ECO:0000256" key="4">
    <source>
        <dbReference type="ARBA" id="ARBA00023136"/>
    </source>
</evidence>
<keyword evidence="2 6" id="KW-0812">Transmembrane</keyword>
<feature type="compositionally biased region" description="Low complexity" evidence="5">
    <location>
        <begin position="1746"/>
        <end position="1765"/>
    </location>
</feature>
<keyword evidence="3 6" id="KW-1133">Transmembrane helix</keyword>
<protein>
    <recommendedName>
        <fullName evidence="8">Polycystin cation channel PKD1/PKD2 domain-containing protein</fullName>
    </recommendedName>
</protein>
<dbReference type="PANTHER" id="PTHR10877:SF183">
    <property type="entry name" value="AT14535P-RELATED"/>
    <property type="match status" value="1"/>
</dbReference>
<comment type="caution">
    <text evidence="9">The sequence shown here is derived from an EMBL/GenBank/DDBJ whole genome shotgun (WGS) entry which is preliminary data.</text>
</comment>
<dbReference type="EMBL" id="BNCQ01000022">
    <property type="protein sequence ID" value="GIM06773.1"/>
    <property type="molecule type" value="Genomic_DNA"/>
</dbReference>
<feature type="region of interest" description="Disordered" evidence="5">
    <location>
        <begin position="368"/>
        <end position="400"/>
    </location>
</feature>
<feature type="transmembrane region" description="Helical" evidence="6">
    <location>
        <begin position="1333"/>
        <end position="1357"/>
    </location>
</feature>
<keyword evidence="7" id="KW-0732">Signal</keyword>
<feature type="compositionally biased region" description="Low complexity" evidence="5">
    <location>
        <begin position="212"/>
        <end position="224"/>
    </location>
</feature>
<feature type="region of interest" description="Disordered" evidence="5">
    <location>
        <begin position="650"/>
        <end position="685"/>
    </location>
</feature>
<dbReference type="PANTHER" id="PTHR10877">
    <property type="entry name" value="POLYCYSTIN FAMILY MEMBER"/>
    <property type="match status" value="1"/>
</dbReference>
<accession>A0A8J4GFS0</accession>
<evidence type="ECO:0000256" key="2">
    <source>
        <dbReference type="ARBA" id="ARBA00022692"/>
    </source>
</evidence>
<feature type="region of interest" description="Disordered" evidence="5">
    <location>
        <begin position="203"/>
        <end position="224"/>
    </location>
</feature>
<feature type="transmembrane region" description="Helical" evidence="6">
    <location>
        <begin position="1378"/>
        <end position="1397"/>
    </location>
</feature>
<dbReference type="InterPro" id="IPR051223">
    <property type="entry name" value="Polycystin"/>
</dbReference>
<evidence type="ECO:0000256" key="7">
    <source>
        <dbReference type="SAM" id="SignalP"/>
    </source>
</evidence>
<proteinExistence type="predicted"/>
<feature type="compositionally biased region" description="Low complexity" evidence="5">
    <location>
        <begin position="522"/>
        <end position="535"/>
    </location>
</feature>
<feature type="domain" description="Polycystin cation channel PKD1/PKD2" evidence="8">
    <location>
        <begin position="1330"/>
        <end position="1475"/>
    </location>
</feature>
<feature type="region of interest" description="Disordered" evidence="5">
    <location>
        <begin position="475"/>
        <end position="556"/>
    </location>
</feature>
<feature type="region of interest" description="Disordered" evidence="5">
    <location>
        <begin position="1746"/>
        <end position="1785"/>
    </location>
</feature>
<feature type="transmembrane region" description="Helical" evidence="6">
    <location>
        <begin position="1150"/>
        <end position="1170"/>
    </location>
</feature>
<name>A0A8J4GFS0_9CHLO</name>
<evidence type="ECO:0000259" key="8">
    <source>
        <dbReference type="Pfam" id="PF08016"/>
    </source>
</evidence>
<dbReference type="Proteomes" id="UP000722791">
    <property type="component" value="Unassembled WGS sequence"/>
</dbReference>
<comment type="subcellular location">
    <subcellularLocation>
        <location evidence="1">Membrane</location>
        <topology evidence="1">Multi-pass membrane protein</topology>
    </subcellularLocation>
</comment>
<evidence type="ECO:0000256" key="5">
    <source>
        <dbReference type="SAM" id="MobiDB-lite"/>
    </source>
</evidence>
<dbReference type="InterPro" id="IPR013122">
    <property type="entry name" value="PKD1_2_channel"/>
</dbReference>
<feature type="signal peptide" evidence="7">
    <location>
        <begin position="1"/>
        <end position="18"/>
    </location>
</feature>
<evidence type="ECO:0000313" key="10">
    <source>
        <dbReference type="Proteomes" id="UP000722791"/>
    </source>
</evidence>
<feature type="transmembrane region" description="Helical" evidence="6">
    <location>
        <begin position="1443"/>
        <end position="1465"/>
    </location>
</feature>
<evidence type="ECO:0000256" key="1">
    <source>
        <dbReference type="ARBA" id="ARBA00004141"/>
    </source>
</evidence>
<dbReference type="Pfam" id="PF08016">
    <property type="entry name" value="PKD_channel"/>
    <property type="match status" value="1"/>
</dbReference>
<organism evidence="9 10">
    <name type="scientific">Volvox reticuliferus</name>
    <dbReference type="NCBI Taxonomy" id="1737510"/>
    <lineage>
        <taxon>Eukaryota</taxon>
        <taxon>Viridiplantae</taxon>
        <taxon>Chlorophyta</taxon>
        <taxon>core chlorophytes</taxon>
        <taxon>Chlorophyceae</taxon>
        <taxon>CS clade</taxon>
        <taxon>Chlamydomonadales</taxon>
        <taxon>Volvocaceae</taxon>
        <taxon>Volvox</taxon>
    </lineage>
</organism>
<gene>
    <name evidence="9" type="ORF">Vretimale_11071</name>
</gene>
<evidence type="ECO:0000256" key="3">
    <source>
        <dbReference type="ARBA" id="ARBA00022989"/>
    </source>
</evidence>
<feature type="compositionally biased region" description="Basic and acidic residues" evidence="5">
    <location>
        <begin position="503"/>
        <end position="519"/>
    </location>
</feature>